<sequence length="74" mass="8474">MNHHSLLEWLNKPVFPFPHRNPISNLRNPMQSEDIFRIVVEALDIAYKHQSRVPVVELKQIGGNKDEFPGVDGG</sequence>
<reference evidence="2" key="1">
    <citation type="journal article" date="2017" name="Nature">
        <title>The sunflower genome provides insights into oil metabolism, flowering and Asterid evolution.</title>
        <authorList>
            <person name="Badouin H."/>
            <person name="Gouzy J."/>
            <person name="Grassa C.J."/>
            <person name="Murat F."/>
            <person name="Staton S.E."/>
            <person name="Cottret L."/>
            <person name="Lelandais-Briere C."/>
            <person name="Owens G.L."/>
            <person name="Carrere S."/>
            <person name="Mayjonade B."/>
            <person name="Legrand L."/>
            <person name="Gill N."/>
            <person name="Kane N.C."/>
            <person name="Bowers J.E."/>
            <person name="Hubner S."/>
            <person name="Bellec A."/>
            <person name="Berard A."/>
            <person name="Berges H."/>
            <person name="Blanchet N."/>
            <person name="Boniface M.C."/>
            <person name="Brunel D."/>
            <person name="Catrice O."/>
            <person name="Chaidir N."/>
            <person name="Claudel C."/>
            <person name="Donnadieu C."/>
            <person name="Faraut T."/>
            <person name="Fievet G."/>
            <person name="Helmstetter N."/>
            <person name="King M."/>
            <person name="Knapp S.J."/>
            <person name="Lai Z."/>
            <person name="Le Paslier M.C."/>
            <person name="Lippi Y."/>
            <person name="Lorenzon L."/>
            <person name="Mandel J.R."/>
            <person name="Marage G."/>
            <person name="Marchand G."/>
            <person name="Marquand E."/>
            <person name="Bret-Mestries E."/>
            <person name="Morien E."/>
            <person name="Nambeesan S."/>
            <person name="Nguyen T."/>
            <person name="Pegot-Espagnet P."/>
            <person name="Pouilly N."/>
            <person name="Raftis F."/>
            <person name="Sallet E."/>
            <person name="Schiex T."/>
            <person name="Thomas J."/>
            <person name="Vandecasteele C."/>
            <person name="Vares D."/>
            <person name="Vear F."/>
            <person name="Vautrin S."/>
            <person name="Crespi M."/>
            <person name="Mangin B."/>
            <person name="Burke J.M."/>
            <person name="Salse J."/>
            <person name="Munos S."/>
            <person name="Vincourt P."/>
            <person name="Rieseberg L.H."/>
            <person name="Langlade N.B."/>
        </authorList>
    </citation>
    <scope>NUCLEOTIDE SEQUENCE [LARGE SCALE GENOMIC DNA]</scope>
    <source>
        <strain evidence="2">cv. SF193</strain>
    </source>
</reference>
<keyword evidence="2" id="KW-1185">Reference proteome</keyword>
<dbReference type="Proteomes" id="UP000215914">
    <property type="component" value="Chromosome 2"/>
</dbReference>
<accession>A0A251VEP3</accession>
<dbReference type="InParanoid" id="A0A251VEP3"/>
<protein>
    <submittedName>
        <fullName evidence="1">Uncharacterized protein</fullName>
    </submittedName>
</protein>
<dbReference type="EMBL" id="CM007891">
    <property type="protein sequence ID" value="OTG34050.1"/>
    <property type="molecule type" value="Genomic_DNA"/>
</dbReference>
<evidence type="ECO:0000313" key="1">
    <source>
        <dbReference type="EMBL" id="OTG34050.1"/>
    </source>
</evidence>
<dbReference type="AlphaFoldDB" id="A0A251VEP3"/>
<proteinExistence type="predicted"/>
<organism evidence="1 2">
    <name type="scientific">Helianthus annuus</name>
    <name type="common">Common sunflower</name>
    <dbReference type="NCBI Taxonomy" id="4232"/>
    <lineage>
        <taxon>Eukaryota</taxon>
        <taxon>Viridiplantae</taxon>
        <taxon>Streptophyta</taxon>
        <taxon>Embryophyta</taxon>
        <taxon>Tracheophyta</taxon>
        <taxon>Spermatophyta</taxon>
        <taxon>Magnoliopsida</taxon>
        <taxon>eudicotyledons</taxon>
        <taxon>Gunneridae</taxon>
        <taxon>Pentapetalae</taxon>
        <taxon>asterids</taxon>
        <taxon>campanulids</taxon>
        <taxon>Asterales</taxon>
        <taxon>Asteraceae</taxon>
        <taxon>Asteroideae</taxon>
        <taxon>Heliantheae alliance</taxon>
        <taxon>Heliantheae</taxon>
        <taxon>Helianthus</taxon>
    </lineage>
</organism>
<evidence type="ECO:0000313" key="2">
    <source>
        <dbReference type="Proteomes" id="UP000215914"/>
    </source>
</evidence>
<gene>
    <name evidence="1" type="ORF">HannXRQ_Chr02g0041371</name>
</gene>
<name>A0A251VEP3_HELAN</name>